<keyword evidence="3" id="KW-1185">Reference proteome</keyword>
<dbReference type="Proteomes" id="UP000596661">
    <property type="component" value="Chromosome 2"/>
</dbReference>
<dbReference type="Gramene" id="evm.model.02.1806">
    <property type="protein sequence ID" value="cds.evm.model.02.1806"/>
    <property type="gene ID" value="evm.TU.02.1806"/>
</dbReference>
<evidence type="ECO:0000256" key="1">
    <source>
        <dbReference type="SAM" id="MobiDB-lite"/>
    </source>
</evidence>
<reference evidence="2" key="2">
    <citation type="submission" date="2021-03" db="UniProtKB">
        <authorList>
            <consortium name="EnsemblPlants"/>
        </authorList>
    </citation>
    <scope>IDENTIFICATION</scope>
</reference>
<dbReference type="AlphaFoldDB" id="A0A803NV72"/>
<evidence type="ECO:0000313" key="3">
    <source>
        <dbReference type="Proteomes" id="UP000596661"/>
    </source>
</evidence>
<dbReference type="EMBL" id="UZAU01000224">
    <property type="status" value="NOT_ANNOTATED_CDS"/>
    <property type="molecule type" value="Genomic_DNA"/>
</dbReference>
<dbReference type="EnsemblPlants" id="evm.model.02.1806">
    <property type="protein sequence ID" value="cds.evm.model.02.1806"/>
    <property type="gene ID" value="evm.TU.02.1806"/>
</dbReference>
<name>A0A803NV72_CANSA</name>
<proteinExistence type="predicted"/>
<organism evidence="2 3">
    <name type="scientific">Cannabis sativa</name>
    <name type="common">Hemp</name>
    <name type="synonym">Marijuana</name>
    <dbReference type="NCBI Taxonomy" id="3483"/>
    <lineage>
        <taxon>Eukaryota</taxon>
        <taxon>Viridiplantae</taxon>
        <taxon>Streptophyta</taxon>
        <taxon>Embryophyta</taxon>
        <taxon>Tracheophyta</taxon>
        <taxon>Spermatophyta</taxon>
        <taxon>Magnoliopsida</taxon>
        <taxon>eudicotyledons</taxon>
        <taxon>Gunneridae</taxon>
        <taxon>Pentapetalae</taxon>
        <taxon>rosids</taxon>
        <taxon>fabids</taxon>
        <taxon>Rosales</taxon>
        <taxon>Cannabaceae</taxon>
        <taxon>Cannabis</taxon>
    </lineage>
</organism>
<accession>A0A803NV72</accession>
<sequence length="247" mass="25367">MYADGSPDSVDVELPNSERANVLGAHGVDAQGPAEVVSQNSSPAAAEATNGMPMMVERRESGYQQIRESGIVGSLNRGSGVDARCEVLPTGPNVGPELDSSTSMMGQFNDGVSVIVNETSGPSLVGLGLPHDTDCLGSSPLLGSTQKTGPDAPGLGDCQTGEADVKKQKCGTQEGSQRIGKEDGFRSVRLEEKGKEIVYELQEASVGGSFVQGMGVQASGRCHRVVFDGAGSGGLPQPYADASSPLV</sequence>
<reference evidence="2" key="1">
    <citation type="submission" date="2018-11" db="EMBL/GenBank/DDBJ databases">
        <authorList>
            <person name="Grassa J C."/>
        </authorList>
    </citation>
    <scope>NUCLEOTIDE SEQUENCE [LARGE SCALE GENOMIC DNA]</scope>
</reference>
<protein>
    <submittedName>
        <fullName evidence="2">Uncharacterized protein</fullName>
    </submittedName>
</protein>
<evidence type="ECO:0000313" key="2">
    <source>
        <dbReference type="EnsemblPlants" id="cds.evm.model.02.1806"/>
    </source>
</evidence>
<feature type="region of interest" description="Disordered" evidence="1">
    <location>
        <begin position="1"/>
        <end position="51"/>
    </location>
</feature>